<evidence type="ECO:0008006" key="3">
    <source>
        <dbReference type="Google" id="ProtNLM"/>
    </source>
</evidence>
<evidence type="ECO:0000256" key="1">
    <source>
        <dbReference type="SAM" id="SignalP"/>
    </source>
</evidence>
<sequence>MKKPLFKPLLLLSLLAVLAACGEQPTREPLSREDAQELKTNILEANKYLVAALGNPTNVVTTNTVGGQVFPAPVANLILASGLDAQSISCTASTTPSNPQDQDQDSIPLQATFAMDCRVGSTYLKGKVALQDRDDNDPKSGYILNTDQYELSFNTGTANQSGLKLDLDLEINRKNPNYDIRYNFYLEAYKPGKRYSQRYNYTAAYVPDDPERPFVGGTLNYSGALEYRTPSRYYLLQGRATNLRYLRSCTSTFVGGSFSLTDSRDNRLDVVYNGCDNVTVTYNGEAL</sequence>
<organism evidence="2">
    <name type="scientific">Meiothermus ruber</name>
    <dbReference type="NCBI Taxonomy" id="277"/>
    <lineage>
        <taxon>Bacteria</taxon>
        <taxon>Thermotogati</taxon>
        <taxon>Deinococcota</taxon>
        <taxon>Deinococci</taxon>
        <taxon>Thermales</taxon>
        <taxon>Thermaceae</taxon>
        <taxon>Meiothermus</taxon>
    </lineage>
</organism>
<reference evidence="2" key="1">
    <citation type="journal article" date="2020" name="mSystems">
        <title>Genome- and Community-Level Interaction Insights into Carbon Utilization and Element Cycling Functions of Hydrothermarchaeota in Hydrothermal Sediment.</title>
        <authorList>
            <person name="Zhou Z."/>
            <person name="Liu Y."/>
            <person name="Xu W."/>
            <person name="Pan J."/>
            <person name="Luo Z.H."/>
            <person name="Li M."/>
        </authorList>
    </citation>
    <scope>NUCLEOTIDE SEQUENCE [LARGE SCALE GENOMIC DNA]</scope>
    <source>
        <strain evidence="2">SpSt-524</strain>
    </source>
</reference>
<name>A0A7C3DIW4_MEIRU</name>
<gene>
    <name evidence="2" type="ORF">ENS82_14495</name>
</gene>
<keyword evidence="1" id="KW-0732">Signal</keyword>
<feature type="signal peptide" evidence="1">
    <location>
        <begin position="1"/>
        <end position="19"/>
    </location>
</feature>
<feature type="chain" id="PRO_5028459234" description="Lipoprotein" evidence="1">
    <location>
        <begin position="20"/>
        <end position="287"/>
    </location>
</feature>
<dbReference type="PROSITE" id="PS51257">
    <property type="entry name" value="PROKAR_LIPOPROTEIN"/>
    <property type="match status" value="1"/>
</dbReference>
<comment type="caution">
    <text evidence="2">The sequence shown here is derived from an EMBL/GenBank/DDBJ whole genome shotgun (WGS) entry which is preliminary data.</text>
</comment>
<dbReference type="AlphaFoldDB" id="A0A7C3DIW4"/>
<evidence type="ECO:0000313" key="2">
    <source>
        <dbReference type="EMBL" id="HFG21895.1"/>
    </source>
</evidence>
<accession>A0A7C3DIW4</accession>
<proteinExistence type="predicted"/>
<dbReference type="EMBL" id="DSWI01000035">
    <property type="protein sequence ID" value="HFG21895.1"/>
    <property type="molecule type" value="Genomic_DNA"/>
</dbReference>
<protein>
    <recommendedName>
        <fullName evidence="3">Lipoprotein</fullName>
    </recommendedName>
</protein>